<evidence type="ECO:0008006" key="3">
    <source>
        <dbReference type="Google" id="ProtNLM"/>
    </source>
</evidence>
<dbReference type="EMBL" id="BOMY01000035">
    <property type="protein sequence ID" value="GIF22755.1"/>
    <property type="molecule type" value="Genomic_DNA"/>
</dbReference>
<gene>
    <name evidence="1" type="ORF">Ate02nite_54850</name>
</gene>
<organism evidence="1 2">
    <name type="scientific">Paractinoplanes tereljensis</name>
    <dbReference type="NCBI Taxonomy" id="571912"/>
    <lineage>
        <taxon>Bacteria</taxon>
        <taxon>Bacillati</taxon>
        <taxon>Actinomycetota</taxon>
        <taxon>Actinomycetes</taxon>
        <taxon>Micromonosporales</taxon>
        <taxon>Micromonosporaceae</taxon>
        <taxon>Paractinoplanes</taxon>
    </lineage>
</organism>
<evidence type="ECO:0000313" key="1">
    <source>
        <dbReference type="EMBL" id="GIF22755.1"/>
    </source>
</evidence>
<dbReference type="AlphaFoldDB" id="A0A919NR72"/>
<comment type="caution">
    <text evidence="1">The sequence shown here is derived from an EMBL/GenBank/DDBJ whole genome shotgun (WGS) entry which is preliminary data.</text>
</comment>
<protein>
    <recommendedName>
        <fullName evidence="3">DUF4352 domain-containing protein</fullName>
    </recommendedName>
</protein>
<accession>A0A919NR72</accession>
<dbReference type="Proteomes" id="UP000623608">
    <property type="component" value="Unassembled WGS sequence"/>
</dbReference>
<sequence length="229" mass="23844">MPSQMAMIAPSRPALRSAARWATVVAVAAVAGASAGFAVLVGRPDAGRGQVTAAVTTTTTAAEFTAAPSQMPTAQPTLAATHSSYDLAKPGAAAVAVPLGSAVTLHDGETGEPIEISVVKVTDPFDYPKWPALTGYKWVVVKVHIHNIGTGQFIAEPQKDALAIDTQGRWFEASGPLTAGLGSLRFQIAPNFDADSVVAFHVRETAEIDRIRLTLNAGTPTETADWTVT</sequence>
<keyword evidence="2" id="KW-1185">Reference proteome</keyword>
<reference evidence="1" key="1">
    <citation type="submission" date="2021-01" db="EMBL/GenBank/DDBJ databases">
        <title>Whole genome shotgun sequence of Actinoplanes tereljensis NBRC 105297.</title>
        <authorList>
            <person name="Komaki H."/>
            <person name="Tamura T."/>
        </authorList>
    </citation>
    <scope>NUCLEOTIDE SEQUENCE</scope>
    <source>
        <strain evidence="1">NBRC 105297</strain>
    </source>
</reference>
<proteinExistence type="predicted"/>
<name>A0A919NR72_9ACTN</name>
<evidence type="ECO:0000313" key="2">
    <source>
        <dbReference type="Proteomes" id="UP000623608"/>
    </source>
</evidence>